<dbReference type="Proteomes" id="UP000254912">
    <property type="component" value="Unassembled WGS sequence"/>
</dbReference>
<evidence type="ECO:0000313" key="1">
    <source>
        <dbReference type="EMBL" id="RDL11835.1"/>
    </source>
</evidence>
<gene>
    <name evidence="1" type="ORF">DFP99_0254</name>
</gene>
<accession>A0A288QWR4</accession>
<dbReference type="PANTHER" id="PTHR41771">
    <property type="entry name" value="MEMBRANE PROTEIN-RELATED"/>
    <property type="match status" value="1"/>
</dbReference>
<protein>
    <submittedName>
        <fullName evidence="1">Putative membrane protein</fullName>
    </submittedName>
</protein>
<evidence type="ECO:0000313" key="2">
    <source>
        <dbReference type="Proteomes" id="UP000254912"/>
    </source>
</evidence>
<keyword evidence="2" id="KW-1185">Reference proteome</keyword>
<name>A0A288QWR4_9LACO</name>
<organism evidence="1 2">
    <name type="scientific">Weissella soli</name>
    <dbReference type="NCBI Taxonomy" id="155866"/>
    <lineage>
        <taxon>Bacteria</taxon>
        <taxon>Bacillati</taxon>
        <taxon>Bacillota</taxon>
        <taxon>Bacilli</taxon>
        <taxon>Lactobacillales</taxon>
        <taxon>Lactobacillaceae</taxon>
        <taxon>Weissella</taxon>
    </lineage>
</organism>
<reference evidence="1 2" key="1">
    <citation type="submission" date="2018-07" db="EMBL/GenBank/DDBJ databases">
        <title>Genomic Encyclopedia of Type Strains, Phase III (KMG-III): the genomes of soil and plant-associated and newly described type strains.</title>
        <authorList>
            <person name="Whitman W."/>
        </authorList>
    </citation>
    <scope>NUCLEOTIDE SEQUENCE [LARGE SCALE GENOMIC DNA]</scope>
    <source>
        <strain evidence="1 2">CECT 7031</strain>
    </source>
</reference>
<dbReference type="KEGG" id="wso:WSWS_00624"/>
<dbReference type="GeneID" id="94545830"/>
<dbReference type="Pfam" id="PF07907">
    <property type="entry name" value="YibE_F"/>
    <property type="match status" value="1"/>
</dbReference>
<dbReference type="InterPro" id="IPR012507">
    <property type="entry name" value="YibE_F"/>
</dbReference>
<dbReference type="EMBL" id="QRAS01000001">
    <property type="protein sequence ID" value="RDL11835.1"/>
    <property type="molecule type" value="Genomic_DNA"/>
</dbReference>
<proteinExistence type="predicted"/>
<dbReference type="RefSeq" id="WP_237342598.1">
    <property type="nucleotide sequence ID" value="NZ_BJYO01000002.1"/>
</dbReference>
<dbReference type="AlphaFoldDB" id="A0A288QWR4"/>
<comment type="caution">
    <text evidence="1">The sequence shown here is derived from an EMBL/GenBank/DDBJ whole genome shotgun (WGS) entry which is preliminary data.</text>
</comment>
<dbReference type="PANTHER" id="PTHR41771:SF1">
    <property type="entry name" value="MEMBRANE PROTEIN"/>
    <property type="match status" value="1"/>
</dbReference>
<sequence>MIVVAVMLLAYVGLRHDTVFYQRQLAEVVTVQKTRTTTQHDEFNNVTHHINQRVHIRLLNGKARGTVTTISNSYDSSLALTQPLKPGMQIFLSSVHGGHGWQFRTMKRDATWLPLLLGMFTLVMVQMGQAGRKTVLAMVVNMGLFILTTYLSSRMQDAAVFWLFIIFSVLAAIITLGLVMGFQQEQTWTVIITVVSTIFLTLGLAQLVFWLTNERGMHFELMTFITQLPGPMFMAMTLVGVLGAVMDEATDMIATLYALLMANPKVTVRQLITAGRHVGQEIFGALSNVLFLIFMANEIPMTLLYLRNGNNIGYTFQMNLSLGMIQTLISAIGIVLTVPVGIFWVWLFRSRRTRGMMP</sequence>